<evidence type="ECO:0000256" key="5">
    <source>
        <dbReference type="ARBA" id="ARBA00023136"/>
    </source>
</evidence>
<feature type="transmembrane region" description="Helical" evidence="10">
    <location>
        <begin position="102"/>
        <end position="119"/>
    </location>
</feature>
<dbReference type="InterPro" id="IPR003691">
    <property type="entry name" value="FluC"/>
</dbReference>
<feature type="transmembrane region" description="Helical" evidence="10">
    <location>
        <begin position="37"/>
        <end position="55"/>
    </location>
</feature>
<comment type="similarity">
    <text evidence="7 10">Belongs to the fluoride channel Fluc/FEX (TC 1.A.43) family.</text>
</comment>
<keyword evidence="3 10" id="KW-0812">Transmembrane</keyword>
<evidence type="ECO:0000256" key="11">
    <source>
        <dbReference type="SAM" id="MobiDB-lite"/>
    </source>
</evidence>
<keyword evidence="5 10" id="KW-0472">Membrane</keyword>
<feature type="transmembrane region" description="Helical" evidence="10">
    <location>
        <begin position="75"/>
        <end position="95"/>
    </location>
</feature>
<organism evidence="12 13">
    <name type="scientific">Nocardia nova SH22a</name>
    <dbReference type="NCBI Taxonomy" id="1415166"/>
    <lineage>
        <taxon>Bacteria</taxon>
        <taxon>Bacillati</taxon>
        <taxon>Actinomycetota</taxon>
        <taxon>Actinomycetes</taxon>
        <taxon>Mycobacteriales</taxon>
        <taxon>Nocardiaceae</taxon>
        <taxon>Nocardia</taxon>
    </lineage>
</organism>
<dbReference type="Pfam" id="PF02537">
    <property type="entry name" value="CRCB"/>
    <property type="match status" value="1"/>
</dbReference>
<reference evidence="12 13" key="1">
    <citation type="journal article" date="2014" name="Appl. Environ. Microbiol.">
        <title>Insights into the Microbial Degradation of Rubber and Gutta-Percha by Analysis of the Complete Genome of Nocardia nova SH22a.</title>
        <authorList>
            <person name="Luo Q."/>
            <person name="Hiessl S."/>
            <person name="Poehlein A."/>
            <person name="Daniel R."/>
            <person name="Steinbuchel A."/>
        </authorList>
    </citation>
    <scope>NUCLEOTIDE SEQUENCE [LARGE SCALE GENOMIC DNA]</scope>
    <source>
        <strain evidence="12">SH22a</strain>
    </source>
</reference>
<name>W5TSX0_9NOCA</name>
<dbReference type="PATRIC" id="fig|1415166.3.peg.5722"/>
<keyword evidence="6 10" id="KW-0407">Ion channel</keyword>
<evidence type="ECO:0000256" key="7">
    <source>
        <dbReference type="ARBA" id="ARBA00035120"/>
    </source>
</evidence>
<keyword evidence="10" id="KW-0406">Ion transport</keyword>
<feature type="region of interest" description="Disordered" evidence="11">
    <location>
        <begin position="1"/>
        <end position="20"/>
    </location>
</feature>
<comment type="function">
    <text evidence="9 10">Fluoride-specific ion channel. Important for reducing fluoride concentration in the cell, thus reducing its toxicity.</text>
</comment>
<dbReference type="GO" id="GO:0062054">
    <property type="term" value="F:fluoride channel activity"/>
    <property type="evidence" value="ECO:0007669"/>
    <property type="project" value="UniProtKB-UniRule"/>
</dbReference>
<keyword evidence="2 10" id="KW-1003">Cell membrane</keyword>
<dbReference type="HOGENOM" id="CLU_114342_1_0_11"/>
<evidence type="ECO:0000313" key="13">
    <source>
        <dbReference type="Proteomes" id="UP000019150"/>
    </source>
</evidence>
<sequence>MTELHRSPARAEAEPIDPDVDLHMPDQRRELFREHGAVLAVIAVGGGLGGLSRYGLSRLLPTHPGQFPWGTFTENVLGCLAIGVLMVLITEVWPAHRLVRPFVGVGFLGGFTTFSTYTVEIRGLLQPGSAVLAFVYLAATLLCALLAVLAGVTGARMVFLGKRIREESR</sequence>
<evidence type="ECO:0000256" key="9">
    <source>
        <dbReference type="ARBA" id="ARBA00049940"/>
    </source>
</evidence>
<dbReference type="KEGG" id="nno:NONO_c55510"/>
<keyword evidence="10" id="KW-0915">Sodium</keyword>
<evidence type="ECO:0000256" key="6">
    <source>
        <dbReference type="ARBA" id="ARBA00023303"/>
    </source>
</evidence>
<comment type="activity regulation">
    <text evidence="10">Na(+) is not transported, but it plays an essential structural role and its presence is essential for fluoride channel function.</text>
</comment>
<evidence type="ECO:0000256" key="8">
    <source>
        <dbReference type="ARBA" id="ARBA00035585"/>
    </source>
</evidence>
<dbReference type="RefSeq" id="WP_025351697.1">
    <property type="nucleotide sequence ID" value="NZ_CP006850.1"/>
</dbReference>
<dbReference type="AlphaFoldDB" id="W5TSX0"/>
<evidence type="ECO:0000256" key="3">
    <source>
        <dbReference type="ARBA" id="ARBA00022692"/>
    </source>
</evidence>
<feature type="transmembrane region" description="Helical" evidence="10">
    <location>
        <begin position="131"/>
        <end position="159"/>
    </location>
</feature>
<comment type="catalytic activity">
    <reaction evidence="8">
        <text>fluoride(in) = fluoride(out)</text>
        <dbReference type="Rhea" id="RHEA:76159"/>
        <dbReference type="ChEBI" id="CHEBI:17051"/>
    </reaction>
    <physiologicalReaction direction="left-to-right" evidence="8">
        <dbReference type="Rhea" id="RHEA:76160"/>
    </physiologicalReaction>
</comment>
<dbReference type="EMBL" id="CP006850">
    <property type="protein sequence ID" value="AHH20331.1"/>
    <property type="molecule type" value="Genomic_DNA"/>
</dbReference>
<feature type="compositionally biased region" description="Basic and acidic residues" evidence="11">
    <location>
        <begin position="1"/>
        <end position="13"/>
    </location>
</feature>
<evidence type="ECO:0000256" key="2">
    <source>
        <dbReference type="ARBA" id="ARBA00022475"/>
    </source>
</evidence>
<proteinExistence type="inferred from homology"/>
<dbReference type="GO" id="GO:0005886">
    <property type="term" value="C:plasma membrane"/>
    <property type="evidence" value="ECO:0007669"/>
    <property type="project" value="UniProtKB-SubCell"/>
</dbReference>
<dbReference type="GO" id="GO:0140114">
    <property type="term" value="P:cellular detoxification of fluoride"/>
    <property type="evidence" value="ECO:0007669"/>
    <property type="project" value="UniProtKB-UniRule"/>
</dbReference>
<gene>
    <name evidence="10" type="primary">fluC</name>
    <name evidence="10" type="synonym">crcB</name>
    <name evidence="12" type="ORF">NONO_c55510</name>
</gene>
<accession>W5TSX0</accession>
<dbReference type="STRING" id="1415166.NONO_c55510"/>
<keyword evidence="4 10" id="KW-1133">Transmembrane helix</keyword>
<feature type="binding site" evidence="10">
    <location>
        <position position="109"/>
    </location>
    <ligand>
        <name>Na(+)</name>
        <dbReference type="ChEBI" id="CHEBI:29101"/>
        <note>structural</note>
    </ligand>
</feature>
<keyword evidence="13" id="KW-1185">Reference proteome</keyword>
<evidence type="ECO:0000256" key="1">
    <source>
        <dbReference type="ARBA" id="ARBA00004651"/>
    </source>
</evidence>
<comment type="subcellular location">
    <subcellularLocation>
        <location evidence="1 10">Cell membrane</location>
        <topology evidence="1 10">Multi-pass membrane protein</topology>
    </subcellularLocation>
</comment>
<dbReference type="GO" id="GO:0046872">
    <property type="term" value="F:metal ion binding"/>
    <property type="evidence" value="ECO:0007669"/>
    <property type="project" value="UniProtKB-KW"/>
</dbReference>
<dbReference type="PANTHER" id="PTHR28259:SF1">
    <property type="entry name" value="FLUORIDE EXPORT PROTEIN 1-RELATED"/>
    <property type="match status" value="1"/>
</dbReference>
<protein>
    <recommendedName>
        <fullName evidence="10">Fluoride-specific ion channel FluC</fullName>
    </recommendedName>
</protein>
<keyword evidence="10" id="KW-0813">Transport</keyword>
<evidence type="ECO:0000313" key="12">
    <source>
        <dbReference type="EMBL" id="AHH20331.1"/>
    </source>
</evidence>
<keyword evidence="10" id="KW-0479">Metal-binding</keyword>
<dbReference type="eggNOG" id="COG0239">
    <property type="taxonomic scope" value="Bacteria"/>
</dbReference>
<feature type="binding site" evidence="10">
    <location>
        <position position="112"/>
    </location>
    <ligand>
        <name>Na(+)</name>
        <dbReference type="ChEBI" id="CHEBI:29101"/>
        <note>structural</note>
    </ligand>
</feature>
<dbReference type="PANTHER" id="PTHR28259">
    <property type="entry name" value="FLUORIDE EXPORT PROTEIN 1-RELATED"/>
    <property type="match status" value="1"/>
</dbReference>
<evidence type="ECO:0000256" key="10">
    <source>
        <dbReference type="HAMAP-Rule" id="MF_00454"/>
    </source>
</evidence>
<dbReference type="NCBIfam" id="TIGR00494">
    <property type="entry name" value="crcB"/>
    <property type="match status" value="1"/>
</dbReference>
<dbReference type="Proteomes" id="UP000019150">
    <property type="component" value="Chromosome"/>
</dbReference>
<dbReference type="HAMAP" id="MF_00454">
    <property type="entry name" value="FluC"/>
    <property type="match status" value="1"/>
</dbReference>
<evidence type="ECO:0000256" key="4">
    <source>
        <dbReference type="ARBA" id="ARBA00022989"/>
    </source>
</evidence>